<gene>
    <name evidence="1" type="ORF">COLO4_03659</name>
</gene>
<protein>
    <submittedName>
        <fullName evidence="1">Uncharacterized protein</fullName>
    </submittedName>
</protein>
<dbReference type="AlphaFoldDB" id="A0A1R3KXU0"/>
<evidence type="ECO:0000313" key="2">
    <source>
        <dbReference type="Proteomes" id="UP000187203"/>
    </source>
</evidence>
<comment type="caution">
    <text evidence="1">The sequence shown here is derived from an EMBL/GenBank/DDBJ whole genome shotgun (WGS) entry which is preliminary data.</text>
</comment>
<keyword evidence="2" id="KW-1185">Reference proteome</keyword>
<dbReference type="EMBL" id="AWUE01010184">
    <property type="protein sequence ID" value="OMP11839.1"/>
    <property type="molecule type" value="Genomic_DNA"/>
</dbReference>
<name>A0A1R3KXU0_9ROSI</name>
<organism evidence="1 2">
    <name type="scientific">Corchorus olitorius</name>
    <dbReference type="NCBI Taxonomy" id="93759"/>
    <lineage>
        <taxon>Eukaryota</taxon>
        <taxon>Viridiplantae</taxon>
        <taxon>Streptophyta</taxon>
        <taxon>Embryophyta</taxon>
        <taxon>Tracheophyta</taxon>
        <taxon>Spermatophyta</taxon>
        <taxon>Magnoliopsida</taxon>
        <taxon>eudicotyledons</taxon>
        <taxon>Gunneridae</taxon>
        <taxon>Pentapetalae</taxon>
        <taxon>rosids</taxon>
        <taxon>malvids</taxon>
        <taxon>Malvales</taxon>
        <taxon>Malvaceae</taxon>
        <taxon>Grewioideae</taxon>
        <taxon>Apeibeae</taxon>
        <taxon>Corchorus</taxon>
    </lineage>
</organism>
<reference evidence="2" key="1">
    <citation type="submission" date="2013-09" db="EMBL/GenBank/DDBJ databases">
        <title>Corchorus olitorius genome sequencing.</title>
        <authorList>
            <person name="Alam M."/>
            <person name="Haque M.S."/>
            <person name="Islam M.S."/>
            <person name="Emdad E.M."/>
            <person name="Islam M.M."/>
            <person name="Ahmed B."/>
            <person name="Halim A."/>
            <person name="Hossen Q.M.M."/>
            <person name="Hossain M.Z."/>
            <person name="Ahmed R."/>
            <person name="Khan M.M."/>
            <person name="Islam R."/>
            <person name="Rashid M.M."/>
            <person name="Khan S.A."/>
            <person name="Rahman M.S."/>
            <person name="Alam M."/>
            <person name="Yahiya A.S."/>
            <person name="Khan M.S."/>
            <person name="Azam M.S."/>
            <person name="Haque T."/>
            <person name="Lashkar M.Z.H."/>
            <person name="Akhand A.I."/>
            <person name="Morshed G."/>
            <person name="Roy S."/>
            <person name="Uddin K.S."/>
            <person name="Rabeya T."/>
            <person name="Hossain A.S."/>
            <person name="Chowdhury A."/>
            <person name="Snigdha A.R."/>
            <person name="Mortoza M.S."/>
            <person name="Matin S.A."/>
            <person name="Hoque S.M.E."/>
            <person name="Islam M.K."/>
            <person name="Roy D.K."/>
            <person name="Haider R."/>
            <person name="Moosa M.M."/>
            <person name="Elias S.M."/>
            <person name="Hasan A.M."/>
            <person name="Jahan S."/>
            <person name="Shafiuddin M."/>
            <person name="Mahmood N."/>
            <person name="Shommy N.S."/>
        </authorList>
    </citation>
    <scope>NUCLEOTIDE SEQUENCE [LARGE SCALE GENOMIC DNA]</scope>
    <source>
        <strain evidence="2">cv. O-4</strain>
    </source>
</reference>
<accession>A0A1R3KXU0</accession>
<proteinExistence type="predicted"/>
<evidence type="ECO:0000313" key="1">
    <source>
        <dbReference type="EMBL" id="OMP11839.1"/>
    </source>
</evidence>
<sequence>MKSHGKEKEREEQAPIIWGRIGVESSEIDRCATKTVASFENLTCRFMLTRMRFGTRLVGQCGERAG</sequence>
<dbReference type="Proteomes" id="UP000187203">
    <property type="component" value="Unassembled WGS sequence"/>
</dbReference>